<keyword evidence="2" id="KW-1133">Transmembrane helix</keyword>
<dbReference type="STRING" id="393762.SAMN05660472_01578"/>
<dbReference type="EMBL" id="FNFP01000002">
    <property type="protein sequence ID" value="SDK56145.1"/>
    <property type="molecule type" value="Genomic_DNA"/>
</dbReference>
<evidence type="ECO:0000259" key="3">
    <source>
        <dbReference type="PROSITE" id="PS50011"/>
    </source>
</evidence>
<dbReference type="CDD" id="cd05121">
    <property type="entry name" value="ABC1_ADCK3-like"/>
    <property type="match status" value="1"/>
</dbReference>
<proteinExistence type="inferred from homology"/>
<keyword evidence="2" id="KW-0812">Transmembrane</keyword>
<evidence type="ECO:0000256" key="1">
    <source>
        <dbReference type="ARBA" id="ARBA00009670"/>
    </source>
</evidence>
<accession>A0A1G9CXK9</accession>
<dbReference type="GO" id="GO:0005524">
    <property type="term" value="F:ATP binding"/>
    <property type="evidence" value="ECO:0007669"/>
    <property type="project" value="InterPro"/>
</dbReference>
<dbReference type="GO" id="GO:0004672">
    <property type="term" value="F:protein kinase activity"/>
    <property type="evidence" value="ECO:0007669"/>
    <property type="project" value="InterPro"/>
</dbReference>
<keyword evidence="5" id="KW-1185">Reference proteome</keyword>
<keyword evidence="2" id="KW-0472">Membrane</keyword>
<comment type="similarity">
    <text evidence="1">Belongs to the protein kinase superfamily. ADCK protein kinase family.</text>
</comment>
<sequence>MVIIQLNSIITIFLPFFNIFRLNKYNEFCGVDGMSGIGTKYRNLKRYKKIGEVLMKYGFTFAAQKLNEKGYIPKLILKPKQQKEYLSHGQKLRMACEELGPTFIKLGQIISTRRDIFPEEVVSQLAKLQDDVKPFPFEEAKKVFEVEMKLRIEDCFKEFNREPIASASIGQVYEAVLNTGENVVVKIQRPSIQRIIKGDLDILFTLAKLLDEHMDKEKPYNLLEIVEEFSRSITKELDYSLEGRNAEKFHAYFKKDTSIYIPQVYWDYTSKKVLTMERVYGIKIIDKQGLKEKKWDLKEVATISANCFLKQVFIYGFFHGDPHPGNIFVVGPSKIAFVDFGITGYLDKGTMNFISNLFTASARRDVDKIVNILIEIDALDSQTNPRRLKEDISFLINLYYNVPLNKLNLGEALKKLMEVAYTNKIKLPSQFIVLLKAMVTLEGSVKFLNPQFSLSNIAKDFVKEIYFHRYNPKNLAGEFKDYSEEILDSIKYLPKQIRTLLKKIENNDIKFQLEQIGIEKLQGELSKMTNKLSLSLISSALIVGSSLIIQNASGPMMWGVSVFGIIGYLLASILGVGIIISILLSGLRKK</sequence>
<dbReference type="PANTHER" id="PTHR10566">
    <property type="entry name" value="CHAPERONE-ACTIVITY OF BC1 COMPLEX CABC1 -RELATED"/>
    <property type="match status" value="1"/>
</dbReference>
<dbReference type="Proteomes" id="UP000198718">
    <property type="component" value="Unassembled WGS sequence"/>
</dbReference>
<dbReference type="SUPFAM" id="SSF56112">
    <property type="entry name" value="Protein kinase-like (PK-like)"/>
    <property type="match status" value="1"/>
</dbReference>
<dbReference type="InterPro" id="IPR000719">
    <property type="entry name" value="Prot_kinase_dom"/>
</dbReference>
<dbReference type="InterPro" id="IPR004147">
    <property type="entry name" value="ABC1_dom"/>
</dbReference>
<dbReference type="InterPro" id="IPR011009">
    <property type="entry name" value="Kinase-like_dom_sf"/>
</dbReference>
<evidence type="ECO:0000256" key="2">
    <source>
        <dbReference type="SAM" id="Phobius"/>
    </source>
</evidence>
<keyword evidence="4" id="KW-0830">Ubiquinone</keyword>
<protein>
    <submittedName>
        <fullName evidence="4">Ubiquinone biosynthesis protein</fullName>
    </submittedName>
</protein>
<dbReference type="OrthoDB" id="9795390at2"/>
<name>A0A1G9CXK9_9FIRM</name>
<dbReference type="PANTHER" id="PTHR10566:SF113">
    <property type="entry name" value="PROTEIN ACTIVITY OF BC1 COMPLEX KINASE 7, CHLOROPLASTIC"/>
    <property type="match status" value="1"/>
</dbReference>
<gene>
    <name evidence="4" type="ORF">SAMN05660472_01578</name>
</gene>
<dbReference type="PROSITE" id="PS50011">
    <property type="entry name" value="PROTEIN_KINASE_DOM"/>
    <property type="match status" value="1"/>
</dbReference>
<reference evidence="4 5" key="1">
    <citation type="submission" date="2016-10" db="EMBL/GenBank/DDBJ databases">
        <authorList>
            <person name="de Groot N.N."/>
        </authorList>
    </citation>
    <scope>NUCLEOTIDE SEQUENCE [LARGE SCALE GENOMIC DNA]</scope>
    <source>
        <strain evidence="4 5">DSM 18346</strain>
    </source>
</reference>
<dbReference type="AlphaFoldDB" id="A0A1G9CXK9"/>
<evidence type="ECO:0000313" key="5">
    <source>
        <dbReference type="Proteomes" id="UP000198718"/>
    </source>
</evidence>
<evidence type="ECO:0000313" key="4">
    <source>
        <dbReference type="EMBL" id="SDK56145.1"/>
    </source>
</evidence>
<dbReference type="InterPro" id="IPR050154">
    <property type="entry name" value="UbiB_kinase"/>
</dbReference>
<feature type="transmembrane region" description="Helical" evidence="2">
    <location>
        <begin position="556"/>
        <end position="584"/>
    </location>
</feature>
<feature type="domain" description="Protein kinase" evidence="3">
    <location>
        <begin position="158"/>
        <end position="487"/>
    </location>
</feature>
<organism evidence="4 5">
    <name type="scientific">Natronincola ferrireducens</name>
    <dbReference type="NCBI Taxonomy" id="393762"/>
    <lineage>
        <taxon>Bacteria</taxon>
        <taxon>Bacillati</taxon>
        <taxon>Bacillota</taxon>
        <taxon>Clostridia</taxon>
        <taxon>Peptostreptococcales</taxon>
        <taxon>Natronincolaceae</taxon>
        <taxon>Natronincola</taxon>
    </lineage>
</organism>
<dbReference type="Pfam" id="PF03109">
    <property type="entry name" value="ABC1"/>
    <property type="match status" value="1"/>
</dbReference>